<accession>A0A9K3P849</accession>
<feature type="signal peptide" evidence="2">
    <location>
        <begin position="1"/>
        <end position="23"/>
    </location>
</feature>
<protein>
    <submittedName>
        <fullName evidence="3">Uncharacterized protein</fullName>
    </submittedName>
</protein>
<dbReference type="EMBL" id="JAGRRH010000071">
    <property type="protein sequence ID" value="KAG7337858.1"/>
    <property type="molecule type" value="Genomic_DNA"/>
</dbReference>
<name>A0A9K3P849_9STRA</name>
<sequence>MKSTTLLTTAAVAVLSSSTPVLGTKELLVDFTNYIYEPKEIDTNIAKGGLQKLINSGVFTLEPDARPHKENPKDMPKRGRRMARHGKHYKSGSGGGSSGGSRGQYYPQQEPKDHSYYEDPTQDDKYYYANPEKPGGTDDSLLAEEVVFLAAFQDNRFSSADPIFVTPNDPNPAATGNLWLYADVPLQEEGGIDVDPLLGFAQGTCQSIFEDQDGYCHFTYEFFDGLEVIASLTVAGETLPTGPSILTIVGGTGELKGATGEVSLTPVSVDDTSAPPSIVDDGATFLGNPSGYFMEAIIYVKYSIGDITTDDFTWTDDAWGTDDAMNMESPTSTPVVDDDAMDMESPTTTPIGDDDALVMESPTTTPVDSDDDAVGNESPPPSTTPPVLANESGGSVLSFGRVVCAGMDPDLDYCDCNFDCEDSPTHRCGCDEAWVSDCCGTAF</sequence>
<dbReference type="EMBL" id="JAGRRH010000012">
    <property type="protein sequence ID" value="KAG7362283.1"/>
    <property type="molecule type" value="Genomic_DNA"/>
</dbReference>
<organism evidence="3 5">
    <name type="scientific">Nitzschia inconspicua</name>
    <dbReference type="NCBI Taxonomy" id="303405"/>
    <lineage>
        <taxon>Eukaryota</taxon>
        <taxon>Sar</taxon>
        <taxon>Stramenopiles</taxon>
        <taxon>Ochrophyta</taxon>
        <taxon>Bacillariophyta</taxon>
        <taxon>Bacillariophyceae</taxon>
        <taxon>Bacillariophycidae</taxon>
        <taxon>Bacillariales</taxon>
        <taxon>Bacillariaceae</taxon>
        <taxon>Nitzschia</taxon>
    </lineage>
</organism>
<evidence type="ECO:0000256" key="1">
    <source>
        <dbReference type="SAM" id="MobiDB-lite"/>
    </source>
</evidence>
<evidence type="ECO:0000313" key="3">
    <source>
        <dbReference type="EMBL" id="KAG7337858.1"/>
    </source>
</evidence>
<keyword evidence="5" id="KW-1185">Reference proteome</keyword>
<gene>
    <name evidence="3" type="ORF">IV203_017735</name>
    <name evidence="4" type="ORF">IV203_025949</name>
</gene>
<evidence type="ECO:0000313" key="4">
    <source>
        <dbReference type="EMBL" id="KAG7362283.1"/>
    </source>
</evidence>
<evidence type="ECO:0000313" key="5">
    <source>
        <dbReference type="Proteomes" id="UP000693970"/>
    </source>
</evidence>
<feature type="compositionally biased region" description="Basic and acidic residues" evidence="1">
    <location>
        <begin position="110"/>
        <end position="126"/>
    </location>
</feature>
<dbReference type="Proteomes" id="UP000693970">
    <property type="component" value="Unassembled WGS sequence"/>
</dbReference>
<feature type="chain" id="PRO_5039882976" evidence="2">
    <location>
        <begin position="24"/>
        <end position="443"/>
    </location>
</feature>
<evidence type="ECO:0000256" key="2">
    <source>
        <dbReference type="SAM" id="SignalP"/>
    </source>
</evidence>
<proteinExistence type="predicted"/>
<feature type="compositionally biased region" description="Basic residues" evidence="1">
    <location>
        <begin position="78"/>
        <end position="90"/>
    </location>
</feature>
<feature type="region of interest" description="Disordered" evidence="1">
    <location>
        <begin position="61"/>
        <end position="133"/>
    </location>
</feature>
<keyword evidence="2" id="KW-0732">Signal</keyword>
<feature type="compositionally biased region" description="Basic and acidic residues" evidence="1">
    <location>
        <begin position="63"/>
        <end position="77"/>
    </location>
</feature>
<feature type="compositionally biased region" description="Gly residues" evidence="1">
    <location>
        <begin position="92"/>
        <end position="102"/>
    </location>
</feature>
<dbReference type="OrthoDB" id="53751at2759"/>
<reference evidence="3" key="2">
    <citation type="submission" date="2021-04" db="EMBL/GenBank/DDBJ databases">
        <authorList>
            <person name="Podell S."/>
        </authorList>
    </citation>
    <scope>NUCLEOTIDE SEQUENCE</scope>
    <source>
        <strain evidence="3">Hildebrandi</strain>
    </source>
</reference>
<feature type="region of interest" description="Disordered" evidence="1">
    <location>
        <begin position="320"/>
        <end position="392"/>
    </location>
</feature>
<reference evidence="3" key="1">
    <citation type="journal article" date="2021" name="Sci. Rep.">
        <title>Diploid genomic architecture of Nitzschia inconspicua, an elite biomass production diatom.</title>
        <authorList>
            <person name="Oliver A."/>
            <person name="Podell S."/>
            <person name="Pinowska A."/>
            <person name="Traller J.C."/>
            <person name="Smith S.R."/>
            <person name="McClure R."/>
            <person name="Beliaev A."/>
            <person name="Bohutskyi P."/>
            <person name="Hill E.A."/>
            <person name="Rabines A."/>
            <person name="Zheng H."/>
            <person name="Allen L.Z."/>
            <person name="Kuo A."/>
            <person name="Grigoriev I.V."/>
            <person name="Allen A.E."/>
            <person name="Hazlebeck D."/>
            <person name="Allen E.E."/>
        </authorList>
    </citation>
    <scope>NUCLEOTIDE SEQUENCE</scope>
    <source>
        <strain evidence="3">Hildebrandi</strain>
    </source>
</reference>
<comment type="caution">
    <text evidence="3">The sequence shown here is derived from an EMBL/GenBank/DDBJ whole genome shotgun (WGS) entry which is preliminary data.</text>
</comment>
<dbReference type="AlphaFoldDB" id="A0A9K3P849"/>